<dbReference type="AlphaFoldDB" id="A0A9P4LBG7"/>
<sequence length="247" mass="28958">MTPSRHKDHKGTRPRISAKDPKLATILVGPAEEKFVIHEELLTYYSGFFRAALTGRFKEAEEKTVHLKDDNTHIFEFFVHWLYHQRFPVANDADELYKLWKGVSNNKEAQTNNLIRLHVFGDTYDVPKLKVSTMTTLCKYALRPCNDVALPKAHMVRFAFENLPEGSPLCTFLVDTYCDEATKCTWTGFAQENWPSAFISRVLCQYTEYAFGKRSKNDSICSCDYHNHKTDEERRSCHEHWRRRRKR</sequence>
<dbReference type="PANTHER" id="PTHR47843">
    <property type="entry name" value="BTB DOMAIN-CONTAINING PROTEIN-RELATED"/>
    <property type="match status" value="1"/>
</dbReference>
<dbReference type="OrthoDB" id="194443at2759"/>
<keyword evidence="3" id="KW-1185">Reference proteome</keyword>
<reference evidence="2" key="1">
    <citation type="submission" date="2020-01" db="EMBL/GenBank/DDBJ databases">
        <authorList>
            <consortium name="DOE Joint Genome Institute"/>
            <person name="Haridas S."/>
            <person name="Albert R."/>
            <person name="Binder M."/>
            <person name="Bloem J."/>
            <person name="Labutti K."/>
            <person name="Salamov A."/>
            <person name="Andreopoulos B."/>
            <person name="Baker S.E."/>
            <person name="Barry K."/>
            <person name="Bills G."/>
            <person name="Bluhm B.H."/>
            <person name="Cannon C."/>
            <person name="Castanera R."/>
            <person name="Culley D.E."/>
            <person name="Daum C."/>
            <person name="Ezra D."/>
            <person name="Gonzalez J.B."/>
            <person name="Henrissat B."/>
            <person name="Kuo A."/>
            <person name="Liang C."/>
            <person name="Lipzen A."/>
            <person name="Lutzoni F."/>
            <person name="Magnuson J."/>
            <person name="Mondo S."/>
            <person name="Nolan M."/>
            <person name="Ohm R."/>
            <person name="Pangilinan J."/>
            <person name="Park H.-J."/>
            <person name="Ramirez L."/>
            <person name="Alfaro M."/>
            <person name="Sun H."/>
            <person name="Tritt A."/>
            <person name="Yoshinaga Y."/>
            <person name="Zwiers L.-H."/>
            <person name="Turgeon B.G."/>
            <person name="Goodwin S.B."/>
            <person name="Spatafora J.W."/>
            <person name="Crous P.W."/>
            <person name="Grigoriev I.V."/>
        </authorList>
    </citation>
    <scope>NUCLEOTIDE SEQUENCE</scope>
    <source>
        <strain evidence="2">CBS 394.84</strain>
    </source>
</reference>
<dbReference type="PANTHER" id="PTHR47843:SF2">
    <property type="entry name" value="BTB DOMAIN-CONTAINING PROTEIN"/>
    <property type="match status" value="1"/>
</dbReference>
<organism evidence="2 3">
    <name type="scientific">Cucurbitaria berberidis CBS 394.84</name>
    <dbReference type="NCBI Taxonomy" id="1168544"/>
    <lineage>
        <taxon>Eukaryota</taxon>
        <taxon>Fungi</taxon>
        <taxon>Dikarya</taxon>
        <taxon>Ascomycota</taxon>
        <taxon>Pezizomycotina</taxon>
        <taxon>Dothideomycetes</taxon>
        <taxon>Pleosporomycetidae</taxon>
        <taxon>Pleosporales</taxon>
        <taxon>Pleosporineae</taxon>
        <taxon>Cucurbitariaceae</taxon>
        <taxon>Cucurbitaria</taxon>
    </lineage>
</organism>
<dbReference type="SMART" id="SM00225">
    <property type="entry name" value="BTB"/>
    <property type="match status" value="1"/>
</dbReference>
<proteinExistence type="predicted"/>
<dbReference type="EMBL" id="ML976614">
    <property type="protein sequence ID" value="KAF1849576.1"/>
    <property type="molecule type" value="Genomic_DNA"/>
</dbReference>
<dbReference type="InterPro" id="IPR011333">
    <property type="entry name" value="SKP1/BTB/POZ_sf"/>
</dbReference>
<name>A0A9P4LBG7_9PLEO</name>
<accession>A0A9P4LBG7</accession>
<dbReference type="Proteomes" id="UP000800039">
    <property type="component" value="Unassembled WGS sequence"/>
</dbReference>
<evidence type="ECO:0000313" key="2">
    <source>
        <dbReference type="EMBL" id="KAF1849576.1"/>
    </source>
</evidence>
<evidence type="ECO:0000313" key="3">
    <source>
        <dbReference type="Proteomes" id="UP000800039"/>
    </source>
</evidence>
<gene>
    <name evidence="2" type="ORF">K460DRAFT_399694</name>
</gene>
<dbReference type="Pfam" id="PF00651">
    <property type="entry name" value="BTB"/>
    <property type="match status" value="1"/>
</dbReference>
<dbReference type="GeneID" id="63853499"/>
<comment type="caution">
    <text evidence="2">The sequence shown here is derived from an EMBL/GenBank/DDBJ whole genome shotgun (WGS) entry which is preliminary data.</text>
</comment>
<dbReference type="PROSITE" id="PS50097">
    <property type="entry name" value="BTB"/>
    <property type="match status" value="1"/>
</dbReference>
<dbReference type="Gene3D" id="3.30.710.10">
    <property type="entry name" value="Potassium Channel Kv1.1, Chain A"/>
    <property type="match status" value="1"/>
</dbReference>
<dbReference type="RefSeq" id="XP_040792139.1">
    <property type="nucleotide sequence ID" value="XM_040936249.1"/>
</dbReference>
<dbReference type="SUPFAM" id="SSF54695">
    <property type="entry name" value="POZ domain"/>
    <property type="match status" value="1"/>
</dbReference>
<evidence type="ECO:0000259" key="1">
    <source>
        <dbReference type="PROSITE" id="PS50097"/>
    </source>
</evidence>
<dbReference type="InterPro" id="IPR000210">
    <property type="entry name" value="BTB/POZ_dom"/>
</dbReference>
<feature type="domain" description="BTB" evidence="1">
    <location>
        <begin position="22"/>
        <end position="91"/>
    </location>
</feature>
<protein>
    <recommendedName>
        <fullName evidence="1">BTB domain-containing protein</fullName>
    </recommendedName>
</protein>
<dbReference type="CDD" id="cd01165">
    <property type="entry name" value="BTB_POZ"/>
    <property type="match status" value="1"/>
</dbReference>